<feature type="compositionally biased region" description="Polar residues" evidence="1">
    <location>
        <begin position="77"/>
        <end position="91"/>
    </location>
</feature>
<sequence length="153" mass="17274">MIEKMRERQRMEDVLLRIGESTRSAAGDHIRLSDDVGYVGEEEETEKLEEVRELSEKLKTYRSTSPALLKPTLCSTLISHRPQGPQSSSDDPNAMLSAHGDDVDNAELLRDNISNNIYAMPILINRINECISRIDELVSSNGTPHPELKWKKS</sequence>
<proteinExistence type="predicted"/>
<evidence type="ECO:0000256" key="1">
    <source>
        <dbReference type="SAM" id="MobiDB-lite"/>
    </source>
</evidence>
<dbReference type="EMBL" id="GISG01180648">
    <property type="protein sequence ID" value="MBA4653751.1"/>
    <property type="molecule type" value="Transcribed_RNA"/>
</dbReference>
<feature type="region of interest" description="Disordered" evidence="1">
    <location>
        <begin position="77"/>
        <end position="99"/>
    </location>
</feature>
<reference evidence="2" key="2">
    <citation type="submission" date="2020-07" db="EMBL/GenBank/DDBJ databases">
        <authorList>
            <person name="Vera ALvarez R."/>
            <person name="Arias-Moreno D.M."/>
            <person name="Jimenez-Jacinto V."/>
            <person name="Jimenez-Bremont J.F."/>
            <person name="Swaminathan K."/>
            <person name="Moose S.P."/>
            <person name="Guerrero-Gonzalez M.L."/>
            <person name="Marino-Ramirez L."/>
            <person name="Landsman D."/>
            <person name="Rodriguez-Kessler M."/>
            <person name="Delgado-Sanchez P."/>
        </authorList>
    </citation>
    <scope>NUCLEOTIDE SEQUENCE</scope>
    <source>
        <tissue evidence="2">Cladode</tissue>
    </source>
</reference>
<protein>
    <submittedName>
        <fullName evidence="2">Uncharacterized protein</fullName>
    </submittedName>
</protein>
<name>A0A7C8ZYU1_OPUST</name>
<organism evidence="2">
    <name type="scientific">Opuntia streptacantha</name>
    <name type="common">Prickly pear cactus</name>
    <name type="synonym">Opuntia cardona</name>
    <dbReference type="NCBI Taxonomy" id="393608"/>
    <lineage>
        <taxon>Eukaryota</taxon>
        <taxon>Viridiplantae</taxon>
        <taxon>Streptophyta</taxon>
        <taxon>Embryophyta</taxon>
        <taxon>Tracheophyta</taxon>
        <taxon>Spermatophyta</taxon>
        <taxon>Magnoliopsida</taxon>
        <taxon>eudicotyledons</taxon>
        <taxon>Gunneridae</taxon>
        <taxon>Pentapetalae</taxon>
        <taxon>Caryophyllales</taxon>
        <taxon>Cactineae</taxon>
        <taxon>Cactaceae</taxon>
        <taxon>Opuntioideae</taxon>
        <taxon>Opuntia</taxon>
    </lineage>
</organism>
<accession>A0A7C8ZYU1</accession>
<evidence type="ECO:0000313" key="2">
    <source>
        <dbReference type="EMBL" id="MBA4653751.1"/>
    </source>
</evidence>
<dbReference type="PANTHER" id="PTHR36045">
    <property type="entry name" value="OS04G0558500 PROTEIN"/>
    <property type="match status" value="1"/>
</dbReference>
<dbReference type="PANTHER" id="PTHR36045:SF2">
    <property type="entry name" value="OS04G0558500 PROTEIN"/>
    <property type="match status" value="1"/>
</dbReference>
<dbReference type="AlphaFoldDB" id="A0A7C8ZYU1"/>
<reference evidence="2" key="1">
    <citation type="journal article" date="2013" name="J. Plant Res.">
        <title>Effect of fungi and light on seed germination of three Opuntia species from semiarid lands of central Mexico.</title>
        <authorList>
            <person name="Delgado-Sanchez P."/>
            <person name="Jimenez-Bremont J.F."/>
            <person name="Guerrero-Gonzalez Mde L."/>
            <person name="Flores J."/>
        </authorList>
    </citation>
    <scope>NUCLEOTIDE SEQUENCE</scope>
    <source>
        <tissue evidence="2">Cladode</tissue>
    </source>
</reference>